<reference evidence="2 3" key="1">
    <citation type="submission" date="2017-12" db="EMBL/GenBank/DDBJ databases">
        <title>Characterization of six clinical isolates of Enterochimera gen. nov., a novel genus of the Yersiniaciae family and the three species Enterochimera arupensis sp. nov., Enterochimera coloradensis sp. nov, and Enterochimera californica sp. nov.</title>
        <authorList>
            <person name="Rossi A."/>
            <person name="Fisher M."/>
        </authorList>
    </citation>
    <scope>NUCLEOTIDE SEQUENCE [LARGE SCALE GENOMIC DNA]</scope>
    <source>
        <strain evidence="3">2016-Iso4</strain>
    </source>
</reference>
<keyword evidence="3" id="KW-1185">Reference proteome</keyword>
<evidence type="ECO:0000313" key="3">
    <source>
        <dbReference type="Proteomes" id="UP000234503"/>
    </source>
</evidence>
<gene>
    <name evidence="2" type="ORF">CYR32_14970</name>
</gene>
<organism evidence="2 3">
    <name type="scientific">Chimaeribacter coloradensis</name>
    <dbReference type="NCBI Taxonomy" id="2060068"/>
    <lineage>
        <taxon>Bacteria</taxon>
        <taxon>Pseudomonadati</taxon>
        <taxon>Pseudomonadota</taxon>
        <taxon>Gammaproteobacteria</taxon>
        <taxon>Enterobacterales</taxon>
        <taxon>Yersiniaceae</taxon>
        <taxon>Chimaeribacter</taxon>
    </lineage>
</organism>
<feature type="region of interest" description="Disordered" evidence="1">
    <location>
        <begin position="1"/>
        <end position="33"/>
    </location>
</feature>
<proteinExistence type="predicted"/>
<evidence type="ECO:0000313" key="2">
    <source>
        <dbReference type="EMBL" id="PLR32674.1"/>
    </source>
</evidence>
<evidence type="ECO:0000256" key="1">
    <source>
        <dbReference type="SAM" id="MobiDB-lite"/>
    </source>
</evidence>
<dbReference type="AlphaFoldDB" id="A0A2N5DYL3"/>
<dbReference type="RefSeq" id="WP_101825811.1">
    <property type="nucleotide sequence ID" value="NZ_PJZH01000017.1"/>
</dbReference>
<comment type="caution">
    <text evidence="2">The sequence shown here is derived from an EMBL/GenBank/DDBJ whole genome shotgun (WGS) entry which is preliminary data.</text>
</comment>
<feature type="compositionally biased region" description="Basic and acidic residues" evidence="1">
    <location>
        <begin position="1"/>
        <end position="15"/>
    </location>
</feature>
<dbReference type="EMBL" id="PJZH01000017">
    <property type="protein sequence ID" value="PLR32674.1"/>
    <property type="molecule type" value="Genomic_DNA"/>
</dbReference>
<protein>
    <submittedName>
        <fullName evidence="2">Transcriptional regulator</fullName>
    </submittedName>
</protein>
<dbReference type="Proteomes" id="UP000234503">
    <property type="component" value="Unassembled WGS sequence"/>
</dbReference>
<name>A0A2N5DYL3_9GAMM</name>
<dbReference type="OrthoDB" id="6471283at2"/>
<accession>A0A2N5DYL3</accession>
<sequence>MHNDNIKSHAEDFKRTQAIIGNEKAPTSNTPENISRDRLLRAQVGLLHLLTEVIPQISDEKQRHEMYLLVEGIHNLTRFEECDATKERQAQGAKA</sequence>